<dbReference type="EMBL" id="FMXE01000002">
    <property type="protein sequence ID" value="SDA37647.1"/>
    <property type="molecule type" value="Genomic_DNA"/>
</dbReference>
<dbReference type="Pfam" id="PF10387">
    <property type="entry name" value="DUF2442"/>
    <property type="match status" value="1"/>
</dbReference>
<dbReference type="RefSeq" id="WP_092727983.1">
    <property type="nucleotide sequence ID" value="NZ_FMXE01000002.1"/>
</dbReference>
<protein>
    <recommendedName>
        <fullName evidence="3">DUF2442 domain-containing protein</fullName>
    </recommendedName>
</protein>
<organism evidence="1 2">
    <name type="scientific">Algoriphagus alkaliphilus</name>
    <dbReference type="NCBI Taxonomy" id="279824"/>
    <lineage>
        <taxon>Bacteria</taxon>
        <taxon>Pseudomonadati</taxon>
        <taxon>Bacteroidota</taxon>
        <taxon>Cytophagia</taxon>
        <taxon>Cytophagales</taxon>
        <taxon>Cyclobacteriaceae</taxon>
        <taxon>Algoriphagus</taxon>
    </lineage>
</organism>
<dbReference type="STRING" id="279824.SAMN03080617_00091"/>
<proteinExistence type="predicted"/>
<dbReference type="Gene3D" id="3.30.2020.10">
    <property type="entry name" value="NE0471-like N-terminal domain"/>
    <property type="match status" value="1"/>
</dbReference>
<dbReference type="Proteomes" id="UP000198756">
    <property type="component" value="Unassembled WGS sequence"/>
</dbReference>
<accession>A0A1G5UX99</accession>
<evidence type="ECO:0000313" key="2">
    <source>
        <dbReference type="Proteomes" id="UP000198756"/>
    </source>
</evidence>
<keyword evidence="2" id="KW-1185">Reference proteome</keyword>
<dbReference type="OrthoDB" id="1369138at2"/>
<dbReference type="InterPro" id="IPR036782">
    <property type="entry name" value="NE0471-like_N"/>
</dbReference>
<reference evidence="2" key="1">
    <citation type="submission" date="2016-10" db="EMBL/GenBank/DDBJ databases">
        <authorList>
            <person name="Varghese N."/>
            <person name="Submissions S."/>
        </authorList>
    </citation>
    <scope>NUCLEOTIDE SEQUENCE [LARGE SCALE GENOMIC DNA]</scope>
    <source>
        <strain evidence="2">DSM 22703</strain>
    </source>
</reference>
<sequence length="94" mass="11393">MRFTYDKLDNDIIQIEVLKAEWIRDYLLEIRFTDGKIQKVDFEQFLKNSKHPEIQKYLELELFKKFEIRDGNLNWNDFDLIFPVSDLYAGEITA</sequence>
<gene>
    <name evidence="1" type="ORF">SAMN03080617_00091</name>
</gene>
<dbReference type="SUPFAM" id="SSF143880">
    <property type="entry name" value="NE0471 N-terminal domain-like"/>
    <property type="match status" value="1"/>
</dbReference>
<evidence type="ECO:0000313" key="1">
    <source>
        <dbReference type="EMBL" id="SDA37647.1"/>
    </source>
</evidence>
<dbReference type="InterPro" id="IPR018841">
    <property type="entry name" value="DUF2442"/>
</dbReference>
<name>A0A1G5UX99_9BACT</name>
<evidence type="ECO:0008006" key="3">
    <source>
        <dbReference type="Google" id="ProtNLM"/>
    </source>
</evidence>
<dbReference type="AlphaFoldDB" id="A0A1G5UX99"/>